<dbReference type="Pfam" id="PF01521">
    <property type="entry name" value="Fe-S_biosyn"/>
    <property type="match status" value="1"/>
</dbReference>
<reference evidence="2 3" key="1">
    <citation type="journal article" date="2007" name="Appl. Environ. Microbiol.">
        <title>Isolation of key methanogens for global methane emission from rice paddy fields: a novel isolate affiliated with the clone cluster rice cluster I.</title>
        <authorList>
            <person name="Sakai S."/>
            <person name="Imachi H."/>
            <person name="Sekiguchi Y."/>
            <person name="Ohashi A."/>
            <person name="Harada H."/>
            <person name="Kamagata Y."/>
        </authorList>
    </citation>
    <scope>NUCLEOTIDE SEQUENCE [LARGE SCALE GENOMIC DNA]</scope>
    <source>
        <strain evidence="3">DSM 17711 / JCM 13418 / NBRC 101707 / SANAE</strain>
    </source>
</reference>
<dbReference type="InParanoid" id="D1YUQ1"/>
<dbReference type="GO" id="GO:0016226">
    <property type="term" value="P:iron-sulfur cluster assembly"/>
    <property type="evidence" value="ECO:0007669"/>
    <property type="project" value="InterPro"/>
</dbReference>
<dbReference type="GO" id="GO:0051539">
    <property type="term" value="F:4 iron, 4 sulfur cluster binding"/>
    <property type="evidence" value="ECO:0007669"/>
    <property type="project" value="TreeGrafter"/>
</dbReference>
<dbReference type="GeneID" id="8680262"/>
<dbReference type="Proteomes" id="UP000001882">
    <property type="component" value="Chromosome"/>
</dbReference>
<feature type="domain" description="Core" evidence="1">
    <location>
        <begin position="2"/>
        <end position="94"/>
    </location>
</feature>
<protein>
    <recommendedName>
        <fullName evidence="1">Core domain-containing protein</fullName>
    </recommendedName>
</protein>
<evidence type="ECO:0000259" key="1">
    <source>
        <dbReference type="Pfam" id="PF01521"/>
    </source>
</evidence>
<dbReference type="EMBL" id="AP011532">
    <property type="protein sequence ID" value="BAI60173.1"/>
    <property type="molecule type" value="Genomic_DNA"/>
</dbReference>
<dbReference type="SUPFAM" id="SSF89360">
    <property type="entry name" value="HesB-like domain"/>
    <property type="match status" value="1"/>
</dbReference>
<dbReference type="OrthoDB" id="52656at2157"/>
<dbReference type="NCBIfam" id="TIGR00049">
    <property type="entry name" value="iron-sulfur cluster assembly accessory protein"/>
    <property type="match status" value="1"/>
</dbReference>
<evidence type="ECO:0000313" key="2">
    <source>
        <dbReference type="EMBL" id="BAI60173.1"/>
    </source>
</evidence>
<keyword evidence="3" id="KW-1185">Reference proteome</keyword>
<dbReference type="InterPro" id="IPR035903">
    <property type="entry name" value="HesB-like_dom_sf"/>
</dbReference>
<dbReference type="STRING" id="304371.MCP_0101"/>
<proteinExistence type="predicted"/>
<sequence length="104" mass="11692">MKVTDKAAEQLKTLLDKEQKKDSLIRIYFAGYSCSGPQYAPALDMEKKEEDVVTNMNGINVVYDRNLEKDLELFELDYIQTPYGEGFIVRNPSASCGSDCSGCH</sequence>
<dbReference type="AlphaFoldDB" id="D1YUQ1"/>
<dbReference type="InterPro" id="IPR000361">
    <property type="entry name" value="ATAP_core_dom"/>
</dbReference>
<name>D1YUQ1_METPS</name>
<dbReference type="PANTHER" id="PTHR43011:SF1">
    <property type="entry name" value="IRON-SULFUR CLUSTER ASSEMBLY 2 HOMOLOG, MITOCHONDRIAL"/>
    <property type="match status" value="1"/>
</dbReference>
<dbReference type="InterPro" id="IPR016092">
    <property type="entry name" value="ATAP"/>
</dbReference>
<dbReference type="GO" id="GO:0051537">
    <property type="term" value="F:2 iron, 2 sulfur cluster binding"/>
    <property type="evidence" value="ECO:0007669"/>
    <property type="project" value="TreeGrafter"/>
</dbReference>
<dbReference type="eggNOG" id="arCOG04560">
    <property type="taxonomic scope" value="Archaea"/>
</dbReference>
<dbReference type="KEGG" id="mpd:MCP_0101"/>
<reference evidence="2 3" key="2">
    <citation type="journal article" date="2008" name="Int. J. Syst. Evol. Microbiol.">
        <title>Methanocella paludicola gen. nov., sp. nov., a methane-producing archaeon, the first isolate of the lineage 'Rice Cluster I', and proposal of the new archaeal order Methanocellales ord. nov.</title>
        <authorList>
            <person name="Sakai S."/>
            <person name="Imachi H."/>
            <person name="Hanada S."/>
            <person name="Ohashi A."/>
            <person name="Harada H."/>
            <person name="Kamagata Y."/>
        </authorList>
    </citation>
    <scope>NUCLEOTIDE SEQUENCE [LARGE SCALE GENOMIC DNA]</scope>
    <source>
        <strain evidence="3">DSM 17711 / JCM 13418 / NBRC 101707 / SANAE</strain>
    </source>
</reference>
<organism evidence="2 3">
    <name type="scientific">Methanocella paludicola (strain DSM 17711 / JCM 13418 / NBRC 101707 / SANAE)</name>
    <dbReference type="NCBI Taxonomy" id="304371"/>
    <lineage>
        <taxon>Archaea</taxon>
        <taxon>Methanobacteriati</taxon>
        <taxon>Methanobacteriota</taxon>
        <taxon>Stenosarchaea group</taxon>
        <taxon>Methanomicrobia</taxon>
        <taxon>Methanocellales</taxon>
        <taxon>Methanocellaceae</taxon>
        <taxon>Methanocella</taxon>
    </lineage>
</organism>
<gene>
    <name evidence="2" type="ordered locus">MCP_0101</name>
</gene>
<evidence type="ECO:0000313" key="3">
    <source>
        <dbReference type="Proteomes" id="UP000001882"/>
    </source>
</evidence>
<dbReference type="PANTHER" id="PTHR43011">
    <property type="entry name" value="IRON-SULFUR CLUSTER ASSEMBLY 2 HOMOLOG, MITOCHONDRIAL"/>
    <property type="match status" value="1"/>
</dbReference>
<reference evidence="3" key="3">
    <citation type="journal article" date="2011" name="PLoS ONE">
        <title>Genome sequence of a mesophilic hydrogenotrophic methanogen Methanocella paludicola, the first cultivated representative of the order Methanocellales.</title>
        <authorList>
            <person name="Sakai S."/>
            <person name="Takaki Y."/>
            <person name="Shimamura S."/>
            <person name="Sekine M."/>
            <person name="Tajima T."/>
            <person name="Kosugi H."/>
            <person name="Ichikawa N."/>
            <person name="Tasumi E."/>
            <person name="Hiraki A.T."/>
            <person name="Shimizu A."/>
            <person name="Kato Y."/>
            <person name="Nishiko R."/>
            <person name="Mori K."/>
            <person name="Fujita N."/>
            <person name="Imachi H."/>
            <person name="Takai K."/>
        </authorList>
    </citation>
    <scope>NUCLEOTIDE SEQUENCE [LARGE SCALE GENOMIC DNA]</scope>
    <source>
        <strain evidence="3">DSM 17711 / JCM 13418 / NBRC 101707 / SANAE</strain>
    </source>
</reference>
<dbReference type="RefSeq" id="WP_012898853.1">
    <property type="nucleotide sequence ID" value="NC_013665.1"/>
</dbReference>
<dbReference type="Gene3D" id="2.60.300.12">
    <property type="entry name" value="HesB-like domain"/>
    <property type="match status" value="1"/>
</dbReference>
<accession>D1YUQ1</accession>
<dbReference type="GO" id="GO:0005506">
    <property type="term" value="F:iron ion binding"/>
    <property type="evidence" value="ECO:0007669"/>
    <property type="project" value="TreeGrafter"/>
</dbReference>